<accession>A0A9X0R3Q8</accession>
<evidence type="ECO:0000313" key="2">
    <source>
        <dbReference type="EMBL" id="MBC4019154.1"/>
    </source>
</evidence>
<organism evidence="2 3">
    <name type="scientific">Siccirubricoccus deserti</name>
    <dbReference type="NCBI Taxonomy" id="2013562"/>
    <lineage>
        <taxon>Bacteria</taxon>
        <taxon>Pseudomonadati</taxon>
        <taxon>Pseudomonadota</taxon>
        <taxon>Alphaproteobacteria</taxon>
        <taxon>Acetobacterales</taxon>
        <taxon>Roseomonadaceae</taxon>
        <taxon>Siccirubricoccus</taxon>
    </lineage>
</organism>
<gene>
    <name evidence="2" type="ORF">H7965_28385</name>
</gene>
<reference evidence="2" key="1">
    <citation type="submission" date="2020-08" db="EMBL/GenBank/DDBJ databases">
        <authorList>
            <person name="Hu Y."/>
            <person name="Nguyen S.V."/>
            <person name="Li F."/>
            <person name="Fanning S."/>
        </authorList>
    </citation>
    <scope>NUCLEOTIDE SEQUENCE</scope>
    <source>
        <strain evidence="2">SYSU D8009</strain>
    </source>
</reference>
<dbReference type="InterPro" id="IPR046765">
    <property type="entry name" value="Antitox_RHH"/>
</dbReference>
<dbReference type="GO" id="GO:0006355">
    <property type="term" value="P:regulation of DNA-templated transcription"/>
    <property type="evidence" value="ECO:0007669"/>
    <property type="project" value="InterPro"/>
</dbReference>
<protein>
    <recommendedName>
        <fullName evidence="1">Antitoxin-like ribbon-helix-helix domain-containing protein</fullName>
    </recommendedName>
</protein>
<dbReference type="RefSeq" id="WP_186773882.1">
    <property type="nucleotide sequence ID" value="NZ_JACOMF010000126.1"/>
</dbReference>
<sequence length="56" mass="6235">MRRADREGTRAITINVPEDQHTTLRFLAAQQVMPLQALVQEAVTALLAQRHARAVA</sequence>
<comment type="caution">
    <text evidence="2">The sequence shown here is derived from an EMBL/GenBank/DDBJ whole genome shotgun (WGS) entry which is preliminary data.</text>
</comment>
<dbReference type="AlphaFoldDB" id="A0A9X0R3Q8"/>
<dbReference type="InterPro" id="IPR010985">
    <property type="entry name" value="Ribbon_hlx_hlx"/>
</dbReference>
<dbReference type="Proteomes" id="UP000600101">
    <property type="component" value="Unassembled WGS sequence"/>
</dbReference>
<dbReference type="Pfam" id="PF20605">
    <property type="entry name" value="Antitox_RHH"/>
    <property type="match status" value="1"/>
</dbReference>
<dbReference type="EMBL" id="JACOMF010000126">
    <property type="protein sequence ID" value="MBC4019154.1"/>
    <property type="molecule type" value="Genomic_DNA"/>
</dbReference>
<feature type="domain" description="Antitoxin-like ribbon-helix-helix" evidence="1">
    <location>
        <begin position="6"/>
        <end position="51"/>
    </location>
</feature>
<evidence type="ECO:0000259" key="1">
    <source>
        <dbReference type="Pfam" id="PF20605"/>
    </source>
</evidence>
<proteinExistence type="predicted"/>
<evidence type="ECO:0000313" key="3">
    <source>
        <dbReference type="Proteomes" id="UP000600101"/>
    </source>
</evidence>
<keyword evidence="3" id="KW-1185">Reference proteome</keyword>
<name>A0A9X0R3Q8_9PROT</name>
<dbReference type="SUPFAM" id="SSF47598">
    <property type="entry name" value="Ribbon-helix-helix"/>
    <property type="match status" value="1"/>
</dbReference>